<organism evidence="2 3">
    <name type="scientific">Coprinopsis marcescibilis</name>
    <name type="common">Agaric fungus</name>
    <name type="synonym">Psathyrella marcescibilis</name>
    <dbReference type="NCBI Taxonomy" id="230819"/>
    <lineage>
        <taxon>Eukaryota</taxon>
        <taxon>Fungi</taxon>
        <taxon>Dikarya</taxon>
        <taxon>Basidiomycota</taxon>
        <taxon>Agaricomycotina</taxon>
        <taxon>Agaricomycetes</taxon>
        <taxon>Agaricomycetidae</taxon>
        <taxon>Agaricales</taxon>
        <taxon>Agaricineae</taxon>
        <taxon>Psathyrellaceae</taxon>
        <taxon>Coprinopsis</taxon>
    </lineage>
</organism>
<feature type="compositionally biased region" description="Basic residues" evidence="1">
    <location>
        <begin position="1"/>
        <end position="20"/>
    </location>
</feature>
<keyword evidence="3" id="KW-1185">Reference proteome</keyword>
<evidence type="ECO:0000313" key="2">
    <source>
        <dbReference type="EMBL" id="TFK18017.1"/>
    </source>
</evidence>
<evidence type="ECO:0000313" key="3">
    <source>
        <dbReference type="Proteomes" id="UP000307440"/>
    </source>
</evidence>
<reference evidence="2 3" key="1">
    <citation type="journal article" date="2019" name="Nat. Ecol. Evol.">
        <title>Megaphylogeny resolves global patterns of mushroom evolution.</title>
        <authorList>
            <person name="Varga T."/>
            <person name="Krizsan K."/>
            <person name="Foldi C."/>
            <person name="Dima B."/>
            <person name="Sanchez-Garcia M."/>
            <person name="Sanchez-Ramirez S."/>
            <person name="Szollosi G.J."/>
            <person name="Szarkandi J.G."/>
            <person name="Papp V."/>
            <person name="Albert L."/>
            <person name="Andreopoulos W."/>
            <person name="Angelini C."/>
            <person name="Antonin V."/>
            <person name="Barry K.W."/>
            <person name="Bougher N.L."/>
            <person name="Buchanan P."/>
            <person name="Buyck B."/>
            <person name="Bense V."/>
            <person name="Catcheside P."/>
            <person name="Chovatia M."/>
            <person name="Cooper J."/>
            <person name="Damon W."/>
            <person name="Desjardin D."/>
            <person name="Finy P."/>
            <person name="Geml J."/>
            <person name="Haridas S."/>
            <person name="Hughes K."/>
            <person name="Justo A."/>
            <person name="Karasinski D."/>
            <person name="Kautmanova I."/>
            <person name="Kiss B."/>
            <person name="Kocsube S."/>
            <person name="Kotiranta H."/>
            <person name="LaButti K.M."/>
            <person name="Lechner B.E."/>
            <person name="Liimatainen K."/>
            <person name="Lipzen A."/>
            <person name="Lukacs Z."/>
            <person name="Mihaltcheva S."/>
            <person name="Morgado L.N."/>
            <person name="Niskanen T."/>
            <person name="Noordeloos M.E."/>
            <person name="Ohm R.A."/>
            <person name="Ortiz-Santana B."/>
            <person name="Ovrebo C."/>
            <person name="Racz N."/>
            <person name="Riley R."/>
            <person name="Savchenko A."/>
            <person name="Shiryaev A."/>
            <person name="Soop K."/>
            <person name="Spirin V."/>
            <person name="Szebenyi C."/>
            <person name="Tomsovsky M."/>
            <person name="Tulloss R.E."/>
            <person name="Uehling J."/>
            <person name="Grigoriev I.V."/>
            <person name="Vagvolgyi C."/>
            <person name="Papp T."/>
            <person name="Martin F.M."/>
            <person name="Miettinen O."/>
            <person name="Hibbett D.S."/>
            <person name="Nagy L.G."/>
        </authorList>
    </citation>
    <scope>NUCLEOTIDE SEQUENCE [LARGE SCALE GENOMIC DNA]</scope>
    <source>
        <strain evidence="2 3">CBS 121175</strain>
    </source>
</reference>
<sequence length="54" mass="6360">MPTRRIRIMQCKKKQKRKGHRDNANAHYPALRASQHHARLRRHAATSGPRHSLQ</sequence>
<dbReference type="Proteomes" id="UP000307440">
    <property type="component" value="Unassembled WGS sequence"/>
</dbReference>
<evidence type="ECO:0000256" key="1">
    <source>
        <dbReference type="SAM" id="MobiDB-lite"/>
    </source>
</evidence>
<feature type="region of interest" description="Disordered" evidence="1">
    <location>
        <begin position="1"/>
        <end position="54"/>
    </location>
</feature>
<protein>
    <submittedName>
        <fullName evidence="2">Uncharacterized protein</fullName>
    </submittedName>
</protein>
<feature type="compositionally biased region" description="Basic residues" evidence="1">
    <location>
        <begin position="34"/>
        <end position="44"/>
    </location>
</feature>
<gene>
    <name evidence="2" type="ORF">FA15DRAFT_675606</name>
</gene>
<dbReference type="AlphaFoldDB" id="A0A5C3KE15"/>
<name>A0A5C3KE15_COPMA</name>
<dbReference type="EMBL" id="ML210441">
    <property type="protein sequence ID" value="TFK18017.1"/>
    <property type="molecule type" value="Genomic_DNA"/>
</dbReference>
<proteinExistence type="predicted"/>
<accession>A0A5C3KE15</accession>